<evidence type="ECO:0000256" key="2">
    <source>
        <dbReference type="ARBA" id="ARBA00023015"/>
    </source>
</evidence>
<dbReference type="EMBL" id="NSDM01000030">
    <property type="protein sequence ID" value="MDQ2589115.1"/>
    <property type="molecule type" value="Genomic_DNA"/>
</dbReference>
<dbReference type="SMART" id="SM00862">
    <property type="entry name" value="Trans_reg_C"/>
    <property type="match status" value="1"/>
</dbReference>
<dbReference type="InterPro" id="IPR027417">
    <property type="entry name" value="P-loop_NTPase"/>
</dbReference>
<evidence type="ECO:0000256" key="5">
    <source>
        <dbReference type="PROSITE-ProRule" id="PRU01091"/>
    </source>
</evidence>
<dbReference type="PROSITE" id="PS51755">
    <property type="entry name" value="OMPR_PHOB"/>
    <property type="match status" value="1"/>
</dbReference>
<dbReference type="InterPro" id="IPR011990">
    <property type="entry name" value="TPR-like_helical_dom_sf"/>
</dbReference>
<keyword evidence="3 5" id="KW-0238">DNA-binding</keyword>
<dbReference type="SUPFAM" id="SSF52540">
    <property type="entry name" value="P-loop containing nucleoside triphosphate hydrolases"/>
    <property type="match status" value="1"/>
</dbReference>
<dbReference type="SUPFAM" id="SSF46894">
    <property type="entry name" value="C-terminal effector domain of the bipartite response regulators"/>
    <property type="match status" value="1"/>
</dbReference>
<evidence type="ECO:0000256" key="4">
    <source>
        <dbReference type="ARBA" id="ARBA00023163"/>
    </source>
</evidence>
<evidence type="ECO:0000256" key="3">
    <source>
        <dbReference type="ARBA" id="ARBA00023125"/>
    </source>
</evidence>
<comment type="similarity">
    <text evidence="1">Belongs to the AfsR/DnrI/RedD regulatory family.</text>
</comment>
<comment type="caution">
    <text evidence="7">The sequence shown here is derived from an EMBL/GenBank/DDBJ whole genome shotgun (WGS) entry which is preliminary data.</text>
</comment>
<dbReference type="Pfam" id="PF03704">
    <property type="entry name" value="BTAD"/>
    <property type="match status" value="1"/>
</dbReference>
<dbReference type="PANTHER" id="PTHR35807">
    <property type="entry name" value="TRANSCRIPTIONAL REGULATOR REDD-RELATED"/>
    <property type="match status" value="1"/>
</dbReference>
<organism evidence="7 8">
    <name type="scientific">Saccharothrix yanglingensis</name>
    <dbReference type="NCBI Taxonomy" id="659496"/>
    <lineage>
        <taxon>Bacteria</taxon>
        <taxon>Bacillati</taxon>
        <taxon>Actinomycetota</taxon>
        <taxon>Actinomycetes</taxon>
        <taxon>Pseudonocardiales</taxon>
        <taxon>Pseudonocardiaceae</taxon>
        <taxon>Saccharothrix</taxon>
    </lineage>
</organism>
<dbReference type="InterPro" id="IPR041664">
    <property type="entry name" value="AAA_16"/>
</dbReference>
<reference evidence="7 8" key="1">
    <citation type="submission" date="2017-06" db="EMBL/GenBank/DDBJ databases">
        <title>Cultured bacterium strain Saccharothrix yanglingensis Hhs.015.</title>
        <authorList>
            <person name="Xia Y."/>
        </authorList>
    </citation>
    <scope>NUCLEOTIDE SEQUENCE [LARGE SCALE GENOMIC DNA]</scope>
    <source>
        <strain evidence="7 8">Hhs.015</strain>
    </source>
</reference>
<dbReference type="InterPro" id="IPR016032">
    <property type="entry name" value="Sig_transdc_resp-reg_C-effctor"/>
</dbReference>
<dbReference type="PRINTS" id="PR00364">
    <property type="entry name" value="DISEASERSIST"/>
</dbReference>
<feature type="domain" description="OmpR/PhoB-type" evidence="6">
    <location>
        <begin position="1"/>
        <end position="102"/>
    </location>
</feature>
<evidence type="ECO:0000259" key="6">
    <source>
        <dbReference type="PROSITE" id="PS51755"/>
    </source>
</evidence>
<dbReference type="InterPro" id="IPR001867">
    <property type="entry name" value="OmpR/PhoB-type_DNA-bd"/>
</dbReference>
<name>A0ABU0XAH9_9PSEU</name>
<dbReference type="InterPro" id="IPR005158">
    <property type="entry name" value="BTAD"/>
</dbReference>
<dbReference type="PANTHER" id="PTHR35807:SF1">
    <property type="entry name" value="TRANSCRIPTIONAL REGULATOR REDD"/>
    <property type="match status" value="1"/>
</dbReference>
<dbReference type="SMART" id="SM01043">
    <property type="entry name" value="BTAD"/>
    <property type="match status" value="1"/>
</dbReference>
<dbReference type="Pfam" id="PF00486">
    <property type="entry name" value="Trans_reg_C"/>
    <property type="match status" value="1"/>
</dbReference>
<evidence type="ECO:0000313" key="8">
    <source>
        <dbReference type="Proteomes" id="UP001225605"/>
    </source>
</evidence>
<dbReference type="Gene3D" id="1.25.40.10">
    <property type="entry name" value="Tetratricopeptide repeat domain"/>
    <property type="match status" value="1"/>
</dbReference>
<dbReference type="InterPro" id="IPR051677">
    <property type="entry name" value="AfsR-DnrI-RedD_regulator"/>
</dbReference>
<dbReference type="Pfam" id="PF13191">
    <property type="entry name" value="AAA_16"/>
    <property type="match status" value="1"/>
</dbReference>
<evidence type="ECO:0000313" key="7">
    <source>
        <dbReference type="EMBL" id="MDQ2589115.1"/>
    </source>
</evidence>
<protein>
    <recommendedName>
        <fullName evidence="6">OmpR/PhoB-type domain-containing protein</fullName>
    </recommendedName>
</protein>
<gene>
    <name evidence="7" type="ORF">CKY47_35300</name>
</gene>
<dbReference type="InterPro" id="IPR036388">
    <property type="entry name" value="WH-like_DNA-bd_sf"/>
</dbReference>
<keyword evidence="4" id="KW-0804">Transcription</keyword>
<proteinExistence type="inferred from homology"/>
<feature type="DNA-binding region" description="OmpR/PhoB-type" evidence="5">
    <location>
        <begin position="1"/>
        <end position="102"/>
    </location>
</feature>
<dbReference type="Proteomes" id="UP001225605">
    <property type="component" value="Unassembled WGS sequence"/>
</dbReference>
<dbReference type="SUPFAM" id="SSF48452">
    <property type="entry name" value="TPR-like"/>
    <property type="match status" value="1"/>
</dbReference>
<evidence type="ECO:0000256" key="1">
    <source>
        <dbReference type="ARBA" id="ARBA00005820"/>
    </source>
</evidence>
<accession>A0ABU0XAH9</accession>
<keyword evidence="8" id="KW-1185">Reference proteome</keyword>
<keyword evidence="2" id="KW-0805">Transcription regulation</keyword>
<dbReference type="Gene3D" id="1.10.10.10">
    <property type="entry name" value="Winged helix-like DNA-binding domain superfamily/Winged helix DNA-binding domain"/>
    <property type="match status" value="1"/>
</dbReference>
<dbReference type="CDD" id="cd15831">
    <property type="entry name" value="BTAD"/>
    <property type="match status" value="1"/>
</dbReference>
<dbReference type="CDD" id="cd00383">
    <property type="entry name" value="trans_reg_C"/>
    <property type="match status" value="1"/>
</dbReference>
<sequence>MMPPMPVLIGLLGPLALRVNGREVPLGPPRRRAVLGYLACRAGSTTTRHDVVDAVWGERAPTSVVGNLHTHVSELRRALGTGADDGARGLLRTVGSGYLLDVPEDAVDALRFQRLLGEADRAGRDGERSRALDTWRAAFALWRGTPLADVDAPYAEAERTRLDRLRVVAAERFTEALLASGERAEALAVVTPVSDEHPLDQRLAALRVRALAAGERRGEAAAHFRRTRDLVIAELGIDPDPVLRRAHAELLVAERVPATDRTAVTRLPDAPAGFTGRETELRTLEDRCARAGHERLTVCVVGGPPAVGKTSFALRLAHRVRGHFPDGAHFLPMDGSAAGLGPREAILAVLDAVGGGPDPVPDDLDELVGAYRSRLAGRKVLLVLDDARGVGQIRPLLPTGSGSMVLVTSGSRLSGLSARDGALRVSLGPLPDDEALGLIGALIGEPRDDAERAAVTELVGLCAGHPLALRLAAEGVLAARPCGLPDFLSGLRDGRNGLRVLDAVRAGGGLIKALTRPLRDLGPDPAELLALLSAQPCTTLTAPAAAALAGWEVLRTRRALDALADGYLADWGPRGRYRLEGWSRCYSALHAEGAFTDDVPRQAELRLVAWYARAVRVARSLVDGRAPTGDDADAVPFAGPAEALDWSTLERDNLVLLARRAAELGAEDAARALERGVR</sequence>